<name>A0AA94EDG2_9GAMM</name>
<dbReference type="RefSeq" id="WP_126820157.1">
    <property type="nucleotide sequence ID" value="NZ_PIPS01000003.1"/>
</dbReference>
<comment type="caution">
    <text evidence="4">The sequence shown here is derived from an EMBL/GenBank/DDBJ whole genome shotgun (WGS) entry which is preliminary data.</text>
</comment>
<evidence type="ECO:0008006" key="6">
    <source>
        <dbReference type="Google" id="ProtNLM"/>
    </source>
</evidence>
<gene>
    <name evidence="4" type="ORF">CWE23_10030</name>
</gene>
<dbReference type="InterPro" id="IPR013762">
    <property type="entry name" value="Integrase-like_cat_sf"/>
</dbReference>
<proteinExistence type="inferred from homology"/>
<dbReference type="Gene3D" id="1.10.443.10">
    <property type="entry name" value="Intergrase catalytic core"/>
    <property type="match status" value="1"/>
</dbReference>
<organism evidence="4 5">
    <name type="scientific">Idiomarina aquatica</name>
    <dbReference type="NCBI Taxonomy" id="1327752"/>
    <lineage>
        <taxon>Bacteria</taxon>
        <taxon>Pseudomonadati</taxon>
        <taxon>Pseudomonadota</taxon>
        <taxon>Gammaproteobacteria</taxon>
        <taxon>Alteromonadales</taxon>
        <taxon>Idiomarinaceae</taxon>
        <taxon>Idiomarina</taxon>
    </lineage>
</organism>
<dbReference type="SUPFAM" id="SSF56349">
    <property type="entry name" value="DNA breaking-rejoining enzymes"/>
    <property type="match status" value="1"/>
</dbReference>
<evidence type="ECO:0000256" key="1">
    <source>
        <dbReference type="ARBA" id="ARBA00008857"/>
    </source>
</evidence>
<dbReference type="Proteomes" id="UP000286680">
    <property type="component" value="Unassembled WGS sequence"/>
</dbReference>
<evidence type="ECO:0000256" key="3">
    <source>
        <dbReference type="ARBA" id="ARBA00023172"/>
    </source>
</evidence>
<dbReference type="PANTHER" id="PTHR30629">
    <property type="entry name" value="PROPHAGE INTEGRASE"/>
    <property type="match status" value="1"/>
</dbReference>
<dbReference type="GO" id="GO:0006310">
    <property type="term" value="P:DNA recombination"/>
    <property type="evidence" value="ECO:0007669"/>
    <property type="project" value="UniProtKB-KW"/>
</dbReference>
<keyword evidence="2" id="KW-0229">DNA integration</keyword>
<accession>A0AA94EDG2</accession>
<dbReference type="EMBL" id="PIPS01000003">
    <property type="protein sequence ID" value="RUO42429.1"/>
    <property type="molecule type" value="Genomic_DNA"/>
</dbReference>
<protein>
    <recommendedName>
        <fullName evidence="6">Phage integrase family protein</fullName>
    </recommendedName>
</protein>
<keyword evidence="3" id="KW-0233">DNA recombination</keyword>
<dbReference type="GO" id="GO:0003677">
    <property type="term" value="F:DNA binding"/>
    <property type="evidence" value="ECO:0007669"/>
    <property type="project" value="InterPro"/>
</dbReference>
<reference evidence="5" key="1">
    <citation type="journal article" date="2018" name="Front. Microbiol.">
        <title>Genome-Based Analysis Reveals the Taxonomy and Diversity of the Family Idiomarinaceae.</title>
        <authorList>
            <person name="Liu Y."/>
            <person name="Lai Q."/>
            <person name="Shao Z."/>
        </authorList>
    </citation>
    <scope>NUCLEOTIDE SEQUENCE [LARGE SCALE GENOMIC DNA]</scope>
    <source>
        <strain evidence="5">SN-14</strain>
    </source>
</reference>
<dbReference type="InterPro" id="IPR050808">
    <property type="entry name" value="Phage_Integrase"/>
</dbReference>
<dbReference type="GO" id="GO:0015074">
    <property type="term" value="P:DNA integration"/>
    <property type="evidence" value="ECO:0007669"/>
    <property type="project" value="UniProtKB-KW"/>
</dbReference>
<evidence type="ECO:0000313" key="4">
    <source>
        <dbReference type="EMBL" id="RUO42429.1"/>
    </source>
</evidence>
<dbReference type="AlphaFoldDB" id="A0AA94EDG2"/>
<keyword evidence="5" id="KW-1185">Reference proteome</keyword>
<dbReference type="PANTHER" id="PTHR30629:SF2">
    <property type="entry name" value="PROPHAGE INTEGRASE INTS-RELATED"/>
    <property type="match status" value="1"/>
</dbReference>
<dbReference type="InterPro" id="IPR011010">
    <property type="entry name" value="DNA_brk_join_enz"/>
</dbReference>
<evidence type="ECO:0000313" key="5">
    <source>
        <dbReference type="Proteomes" id="UP000286680"/>
    </source>
</evidence>
<sequence length="106" mass="12596">MHESPILIPKRKNLNEPMPTSSVAQVLSRYCKRTGIPKFVPRDIRRACKTLMIKHRIGNEVELNRLHNHALNDVSNKHYNRYDYFDRKLEVLQRWETFLLGLLSKP</sequence>
<evidence type="ECO:0000256" key="2">
    <source>
        <dbReference type="ARBA" id="ARBA00022908"/>
    </source>
</evidence>
<comment type="similarity">
    <text evidence="1">Belongs to the 'phage' integrase family.</text>
</comment>